<evidence type="ECO:0000259" key="1">
    <source>
        <dbReference type="Pfam" id="PF03544"/>
    </source>
</evidence>
<protein>
    <recommendedName>
        <fullName evidence="1">TonB C-terminal domain-containing protein</fullName>
    </recommendedName>
</protein>
<sequence length="282" mass="32321">MARSNTLFKWLLTTPFVFITSFTHPLFSQDFSKNNLFSYKEVDVKPSLKTEQNISFSQWIVNQITHRELSFQGKPSEGASPYNLFIFNDSSGIYHKIEVTFTVKSNGKVGDIDIEKTNYPLLEEEVARVLTQSPKWNAGYHDKRKVDTRIRTSLIFDLKGSPVKLDKNPLYFKSISRNNPGKGATISNYIYDVATTLHSHKNDSTHGKLELSFVIDKNGHFTLLEEKHGLSSALRFPNNGLSSKDTRWEPGRLANRPVSIKIVTTIDFDKKVYEYDCYLIHD</sequence>
<dbReference type="InterPro" id="IPR037682">
    <property type="entry name" value="TonB_C"/>
</dbReference>
<dbReference type="RefSeq" id="WP_041504982.1">
    <property type="nucleotide sequence ID" value="NZ_JPIU01000037.1"/>
</dbReference>
<dbReference type="Proteomes" id="UP000031980">
    <property type="component" value="Unassembled WGS sequence"/>
</dbReference>
<dbReference type="Pfam" id="PF03544">
    <property type="entry name" value="TonB_C"/>
    <property type="match status" value="1"/>
</dbReference>
<comment type="caution">
    <text evidence="2">The sequence shown here is derived from an EMBL/GenBank/DDBJ whole genome shotgun (WGS) entry which is preliminary data.</text>
</comment>
<dbReference type="Gene3D" id="3.30.1150.10">
    <property type="match status" value="1"/>
</dbReference>
<reference evidence="2 3" key="1">
    <citation type="submission" date="2014-07" db="EMBL/GenBank/DDBJ databases">
        <title>Porphyromonadaceae bacterium OUH 308042 = ATCC BAA-2681 = DSM 28342 draft genome.</title>
        <authorList>
            <person name="Sydenham T.V."/>
            <person name="Hasman H."/>
            <person name="Justensen U.S."/>
        </authorList>
    </citation>
    <scope>NUCLEOTIDE SEQUENCE [LARGE SCALE GENOMIC DNA]</scope>
    <source>
        <strain evidence="2 3">OUH 308042</strain>
    </source>
</reference>
<feature type="domain" description="TonB C-terminal" evidence="1">
    <location>
        <begin position="93"/>
        <end position="158"/>
    </location>
</feature>
<evidence type="ECO:0000313" key="3">
    <source>
        <dbReference type="Proteomes" id="UP000031980"/>
    </source>
</evidence>
<accession>A0A0C3R736</accession>
<organism evidence="2 3">
    <name type="scientific">Sanguibacteroides justesenii</name>
    <dbReference type="NCBI Taxonomy" id="1547597"/>
    <lineage>
        <taxon>Bacteria</taxon>
        <taxon>Pseudomonadati</taxon>
        <taxon>Bacteroidota</taxon>
        <taxon>Bacteroidia</taxon>
        <taxon>Bacteroidales</taxon>
        <taxon>Porphyromonadaceae</taxon>
        <taxon>Sanguibacteroides</taxon>
    </lineage>
</organism>
<dbReference type="OrthoDB" id="9814002at2"/>
<dbReference type="AlphaFoldDB" id="A0A0C3R736"/>
<gene>
    <name evidence="2" type="ORF">BA92_05605</name>
</gene>
<proteinExistence type="predicted"/>
<keyword evidence="3" id="KW-1185">Reference proteome</keyword>
<dbReference type="EMBL" id="JPIU01000037">
    <property type="protein sequence ID" value="KIO45920.1"/>
    <property type="molecule type" value="Genomic_DNA"/>
</dbReference>
<name>A0A0C3R736_9PORP</name>
<evidence type="ECO:0000313" key="2">
    <source>
        <dbReference type="EMBL" id="KIO45920.1"/>
    </source>
</evidence>
<dbReference type="GO" id="GO:0055085">
    <property type="term" value="P:transmembrane transport"/>
    <property type="evidence" value="ECO:0007669"/>
    <property type="project" value="InterPro"/>
</dbReference>